<evidence type="ECO:0000313" key="5">
    <source>
        <dbReference type="EMBL" id="RFA34644.1"/>
    </source>
</evidence>
<dbReference type="GO" id="GO:0003700">
    <property type="term" value="F:DNA-binding transcription factor activity"/>
    <property type="evidence" value="ECO:0007669"/>
    <property type="project" value="InterPro"/>
</dbReference>
<feature type="domain" description="HTH araC/xylS-type" evidence="4">
    <location>
        <begin position="244"/>
        <end position="341"/>
    </location>
</feature>
<evidence type="ECO:0000313" key="6">
    <source>
        <dbReference type="Proteomes" id="UP000256763"/>
    </source>
</evidence>
<dbReference type="RefSeq" id="WP_116302837.1">
    <property type="nucleotide sequence ID" value="NZ_NFZV01000014.1"/>
</dbReference>
<dbReference type="Pfam" id="PF12833">
    <property type="entry name" value="HTH_18"/>
    <property type="match status" value="1"/>
</dbReference>
<evidence type="ECO:0000259" key="4">
    <source>
        <dbReference type="PROSITE" id="PS01124"/>
    </source>
</evidence>
<dbReference type="PANTHER" id="PTHR47894:SF1">
    <property type="entry name" value="HTH-TYPE TRANSCRIPTIONAL REGULATOR VQSM"/>
    <property type="match status" value="1"/>
</dbReference>
<dbReference type="PROSITE" id="PS01124">
    <property type="entry name" value="HTH_ARAC_FAMILY_2"/>
    <property type="match status" value="1"/>
</dbReference>
<keyword evidence="6" id="KW-1185">Reference proteome</keyword>
<dbReference type="GO" id="GO:0000976">
    <property type="term" value="F:transcription cis-regulatory region binding"/>
    <property type="evidence" value="ECO:0007669"/>
    <property type="project" value="TreeGrafter"/>
</dbReference>
<sequence length="341" mass="38978">MTIRNLWFENDTRCIPAHYHAASLIDLALSREVEVNRLLSGTGLFYERLVREEVKLSPRQLYRLFANAECLIRGDDVAFLYGHRLFPGSCPPASTALLHGRCLYDALETLVANQMLLTPLLMPRLVIDTQWCYLHWVDSCGAGASRRFLVEAAMAGFTSLCRWLSGSEIPWAYQLDYSCPGYPEQYHVHLGEQVDFAQPVTAMRVPSRYLHTPWPNGSGTNRLLAQRRCDEESLALGFRAGIQATVYAYLMQRIRRVPTLERCSADFHMSPATLKRKLHKHGTSFQQLLDSARKHVSVYLIQGRGYSNEQVADYLGFHDCANFRRSFKRWTGLTPSAYRHV</sequence>
<dbReference type="PANTHER" id="PTHR47894">
    <property type="entry name" value="HTH-TYPE TRANSCRIPTIONAL REGULATOR GADX"/>
    <property type="match status" value="1"/>
</dbReference>
<dbReference type="Gene3D" id="1.10.10.60">
    <property type="entry name" value="Homeodomain-like"/>
    <property type="match status" value="1"/>
</dbReference>
<gene>
    <name evidence="5" type="ORF">CAL65_14875</name>
</gene>
<keyword evidence="1" id="KW-0805">Transcription regulation</keyword>
<evidence type="ECO:0000256" key="1">
    <source>
        <dbReference type="ARBA" id="ARBA00023015"/>
    </source>
</evidence>
<dbReference type="GO" id="GO:0005829">
    <property type="term" value="C:cytosol"/>
    <property type="evidence" value="ECO:0007669"/>
    <property type="project" value="TreeGrafter"/>
</dbReference>
<keyword evidence="3" id="KW-0804">Transcription</keyword>
<dbReference type="SUPFAM" id="SSF46689">
    <property type="entry name" value="Homeodomain-like"/>
    <property type="match status" value="1"/>
</dbReference>
<proteinExistence type="predicted"/>
<dbReference type="Pfam" id="PF12625">
    <property type="entry name" value="Arabinose_bd"/>
    <property type="match status" value="1"/>
</dbReference>
<accession>A0A3E0WNU7</accession>
<name>A0A3E0WNU7_9GAMM</name>
<dbReference type="EMBL" id="NFZW01000015">
    <property type="protein sequence ID" value="RFA34644.1"/>
    <property type="molecule type" value="Genomic_DNA"/>
</dbReference>
<comment type="caution">
    <text evidence="5">The sequence shown here is derived from an EMBL/GenBank/DDBJ whole genome shotgun (WGS) entry which is preliminary data.</text>
</comment>
<dbReference type="AlphaFoldDB" id="A0A3E0WNU7"/>
<dbReference type="Proteomes" id="UP000256763">
    <property type="component" value="Unassembled WGS sequence"/>
</dbReference>
<organism evidence="5 6">
    <name type="scientific">Alkalilimnicola ehrlichii</name>
    <dbReference type="NCBI Taxonomy" id="351052"/>
    <lineage>
        <taxon>Bacteria</taxon>
        <taxon>Pseudomonadati</taxon>
        <taxon>Pseudomonadota</taxon>
        <taxon>Gammaproteobacteria</taxon>
        <taxon>Chromatiales</taxon>
        <taxon>Ectothiorhodospiraceae</taxon>
        <taxon>Alkalilimnicola</taxon>
    </lineage>
</organism>
<keyword evidence="2" id="KW-0238">DNA-binding</keyword>
<evidence type="ECO:0000256" key="2">
    <source>
        <dbReference type="ARBA" id="ARBA00023125"/>
    </source>
</evidence>
<dbReference type="InterPro" id="IPR018060">
    <property type="entry name" value="HTH_AraC"/>
</dbReference>
<protein>
    <recommendedName>
        <fullName evidence="4">HTH araC/xylS-type domain-containing protein</fullName>
    </recommendedName>
</protein>
<dbReference type="OrthoDB" id="5582699at2"/>
<dbReference type="SMART" id="SM00342">
    <property type="entry name" value="HTH_ARAC"/>
    <property type="match status" value="1"/>
</dbReference>
<evidence type="ECO:0000256" key="3">
    <source>
        <dbReference type="ARBA" id="ARBA00023163"/>
    </source>
</evidence>
<dbReference type="InterPro" id="IPR009057">
    <property type="entry name" value="Homeodomain-like_sf"/>
</dbReference>
<reference evidence="6" key="1">
    <citation type="submission" date="2017-05" db="EMBL/GenBank/DDBJ databases">
        <authorList>
            <person name="Sharma S."/>
            <person name="Sidhu C."/>
            <person name="Pinnaka A.K."/>
        </authorList>
    </citation>
    <scope>NUCLEOTIDE SEQUENCE [LARGE SCALE GENOMIC DNA]</scope>
    <source>
        <strain evidence="6">AK93</strain>
    </source>
</reference>
<dbReference type="InterPro" id="IPR032687">
    <property type="entry name" value="AraC-type_N"/>
</dbReference>